<accession>A0ABP9D7T3</accession>
<comment type="caution">
    <text evidence="2">The sequence shown here is derived from an EMBL/GenBank/DDBJ whole genome shotgun (WGS) entry which is preliminary data.</text>
</comment>
<name>A0ABP9D7T3_9ACTN</name>
<gene>
    <name evidence="2" type="ORF">GCM10023353_37140</name>
</gene>
<keyword evidence="3" id="KW-1185">Reference proteome</keyword>
<organism evidence="2 3">
    <name type="scientific">Tomitella cavernea</name>
    <dbReference type="NCBI Taxonomy" id="1387982"/>
    <lineage>
        <taxon>Bacteria</taxon>
        <taxon>Bacillati</taxon>
        <taxon>Actinomycetota</taxon>
        <taxon>Actinomycetes</taxon>
        <taxon>Mycobacteriales</taxon>
        <taxon>Tomitella</taxon>
    </lineage>
</organism>
<feature type="compositionally biased region" description="Basic residues" evidence="1">
    <location>
        <begin position="15"/>
        <end position="24"/>
    </location>
</feature>
<evidence type="ECO:0000256" key="1">
    <source>
        <dbReference type="SAM" id="MobiDB-lite"/>
    </source>
</evidence>
<reference evidence="3" key="1">
    <citation type="journal article" date="2019" name="Int. J. Syst. Evol. Microbiol.">
        <title>The Global Catalogue of Microorganisms (GCM) 10K type strain sequencing project: providing services to taxonomists for standard genome sequencing and annotation.</title>
        <authorList>
            <consortium name="The Broad Institute Genomics Platform"/>
            <consortium name="The Broad Institute Genome Sequencing Center for Infectious Disease"/>
            <person name="Wu L."/>
            <person name="Ma J."/>
        </authorList>
    </citation>
    <scope>NUCLEOTIDE SEQUENCE [LARGE SCALE GENOMIC DNA]</scope>
    <source>
        <strain evidence="3">JCM 18542</strain>
    </source>
</reference>
<protein>
    <submittedName>
        <fullName evidence="2">Uncharacterized protein</fullName>
    </submittedName>
</protein>
<evidence type="ECO:0000313" key="3">
    <source>
        <dbReference type="Proteomes" id="UP001500839"/>
    </source>
</evidence>
<sequence length="109" mass="11447">MVAAAPAGPLGRFGSRLRPRRRPRLSAGVVTRRGSGDHLTEYLGGHGGEFALVRIGEPPGEFSERHPLHFADLVVLIGELAALVAEQEVMDGLVDAAAVGNEPVVDASE</sequence>
<proteinExistence type="predicted"/>
<evidence type="ECO:0000313" key="2">
    <source>
        <dbReference type="EMBL" id="GAA4824598.1"/>
    </source>
</evidence>
<dbReference type="Proteomes" id="UP001500839">
    <property type="component" value="Unassembled WGS sequence"/>
</dbReference>
<dbReference type="EMBL" id="BAABKQ010000001">
    <property type="protein sequence ID" value="GAA4824598.1"/>
    <property type="molecule type" value="Genomic_DNA"/>
</dbReference>
<feature type="region of interest" description="Disordered" evidence="1">
    <location>
        <begin position="1"/>
        <end position="30"/>
    </location>
</feature>